<name>A0A7J7LSQ4_9MAGN</name>
<sequence length="148" mass="16285">MMNKFCGYYAQVVNRDPSGTTNVDKELDVEKKKGKTKVSPNGSNPCIPAAHIRDDEATKNNGDSLDRPTGRKEEKEIRKQKGKDTESGAKFAEILQEFYITKKENILARNRSNIAWFSNSCRGEGGGTKGGATKISTTTEQQTLVLIG</sequence>
<dbReference type="Proteomes" id="UP000541444">
    <property type="component" value="Unassembled WGS sequence"/>
</dbReference>
<gene>
    <name evidence="2" type="ORF">GIB67_037587</name>
</gene>
<proteinExistence type="predicted"/>
<organism evidence="2 3">
    <name type="scientific">Kingdonia uniflora</name>
    <dbReference type="NCBI Taxonomy" id="39325"/>
    <lineage>
        <taxon>Eukaryota</taxon>
        <taxon>Viridiplantae</taxon>
        <taxon>Streptophyta</taxon>
        <taxon>Embryophyta</taxon>
        <taxon>Tracheophyta</taxon>
        <taxon>Spermatophyta</taxon>
        <taxon>Magnoliopsida</taxon>
        <taxon>Ranunculales</taxon>
        <taxon>Circaeasteraceae</taxon>
        <taxon>Kingdonia</taxon>
    </lineage>
</organism>
<dbReference type="OrthoDB" id="2507178at2759"/>
<dbReference type="AlphaFoldDB" id="A0A7J7LSQ4"/>
<comment type="caution">
    <text evidence="2">The sequence shown here is derived from an EMBL/GenBank/DDBJ whole genome shotgun (WGS) entry which is preliminary data.</text>
</comment>
<feature type="region of interest" description="Disordered" evidence="1">
    <location>
        <begin position="15"/>
        <end position="86"/>
    </location>
</feature>
<evidence type="ECO:0000313" key="3">
    <source>
        <dbReference type="Proteomes" id="UP000541444"/>
    </source>
</evidence>
<accession>A0A7J7LSQ4</accession>
<evidence type="ECO:0000313" key="2">
    <source>
        <dbReference type="EMBL" id="KAF6145554.1"/>
    </source>
</evidence>
<feature type="compositionally biased region" description="Basic and acidic residues" evidence="1">
    <location>
        <begin position="51"/>
        <end position="86"/>
    </location>
</feature>
<evidence type="ECO:0000256" key="1">
    <source>
        <dbReference type="SAM" id="MobiDB-lite"/>
    </source>
</evidence>
<dbReference type="EMBL" id="JACGCM010002050">
    <property type="protein sequence ID" value="KAF6145554.1"/>
    <property type="molecule type" value="Genomic_DNA"/>
</dbReference>
<reference evidence="2 3" key="1">
    <citation type="journal article" date="2020" name="IScience">
        <title>Genome Sequencing of the Endangered Kingdonia uniflora (Circaeasteraceae, Ranunculales) Reveals Potential Mechanisms of Evolutionary Specialization.</title>
        <authorList>
            <person name="Sun Y."/>
            <person name="Deng T."/>
            <person name="Zhang A."/>
            <person name="Moore M.J."/>
            <person name="Landis J.B."/>
            <person name="Lin N."/>
            <person name="Zhang H."/>
            <person name="Zhang X."/>
            <person name="Huang J."/>
            <person name="Zhang X."/>
            <person name="Sun H."/>
            <person name="Wang H."/>
        </authorList>
    </citation>
    <scope>NUCLEOTIDE SEQUENCE [LARGE SCALE GENOMIC DNA]</scope>
    <source>
        <strain evidence="2">TB1705</strain>
        <tissue evidence="2">Leaf</tissue>
    </source>
</reference>
<protein>
    <submittedName>
        <fullName evidence="2">Uncharacterized protein</fullName>
    </submittedName>
</protein>
<keyword evidence="3" id="KW-1185">Reference proteome</keyword>